<dbReference type="InterPro" id="IPR003029">
    <property type="entry name" value="S1_domain"/>
</dbReference>
<dbReference type="Proteomes" id="UP000029844">
    <property type="component" value="Unassembled WGS sequence"/>
</dbReference>
<evidence type="ECO:0000256" key="3">
    <source>
        <dbReference type="ARBA" id="ARBA00022801"/>
    </source>
</evidence>
<dbReference type="AlphaFoldDB" id="A0A099W1B1"/>
<dbReference type="eggNOG" id="COG1530">
    <property type="taxonomic scope" value="Bacteria"/>
</dbReference>
<comment type="cofactor">
    <cofactor evidence="1">
        <name>Mg(2+)</name>
        <dbReference type="ChEBI" id="CHEBI:18420"/>
    </cofactor>
</comment>
<keyword evidence="3" id="KW-0378">Hydrolase</keyword>
<dbReference type="RefSeq" id="WP_036087852.1">
    <property type="nucleotide sequence ID" value="NZ_CBCSHQ010000007.1"/>
</dbReference>
<dbReference type="InterPro" id="IPR012340">
    <property type="entry name" value="NA-bd_OB-fold"/>
</dbReference>
<proteinExistence type="predicted"/>
<feature type="domain" description="S1 motif" evidence="6">
    <location>
        <begin position="35"/>
        <end position="102"/>
    </location>
</feature>
<evidence type="ECO:0000256" key="2">
    <source>
        <dbReference type="ARBA" id="ARBA00022723"/>
    </source>
</evidence>
<dbReference type="OrthoDB" id="9804278at2"/>
<dbReference type="Pfam" id="PF10150">
    <property type="entry name" value="RNase_E_G"/>
    <property type="match status" value="1"/>
</dbReference>
<dbReference type="EMBL" id="JNFA01000029">
    <property type="protein sequence ID" value="KGL38466.1"/>
    <property type="molecule type" value="Genomic_DNA"/>
</dbReference>
<name>A0A099W1B1_9LIST</name>
<dbReference type="GO" id="GO:0046872">
    <property type="term" value="F:metal ion binding"/>
    <property type="evidence" value="ECO:0007669"/>
    <property type="project" value="UniProtKB-KW"/>
</dbReference>
<gene>
    <name evidence="7" type="ORF">EP57_14970</name>
</gene>
<sequence>MRIIVNAVGKEKRVAFLDGNQLVDLEIMRPSNEPQVSDIYLGTIVKIDQKLKTAFVNIGYKENAFIHLKDIPATKAVHEGLKLPVQVKREGSATKAALLTGIIELSQSALVYSYGSTFVAVSRKIPMPEKEAIQQQIAPLLSEQEGVIIRSAAVDVPFVELEHMLSKARQEMQGIIANTKGANRKLYSATESIASILHKHPLATSDAEIICDDAECCRQLKASFTNVTLFHEKGGIFSTYNLEVAINRLLRPTVFLSNGTSLVIEKTEAMWVIDINSGNFKGKSDHVASSVNLSTVSEIGRQMKLRNMSGLILIDFMSGMDKQQLATLRTRMEDMAALDQTTLRVEAISENGLMQLTRRKRQKSLLEEMHCTCPVCEGTGFVASAQTLIYQMERELRGVFASDPSYVAVTVTMDVMDAFLDEIVFDGDIDWMIADDVKPFYRISQVEH</sequence>
<keyword evidence="2" id="KW-0479">Metal-binding</keyword>
<dbReference type="InterPro" id="IPR019307">
    <property type="entry name" value="RNA-bd_AU-1/RNase_E/G"/>
</dbReference>
<dbReference type="GeneID" id="58718641"/>
<dbReference type="InterPro" id="IPR004659">
    <property type="entry name" value="RNase_E/G"/>
</dbReference>
<dbReference type="GO" id="GO:0016787">
    <property type="term" value="F:hydrolase activity"/>
    <property type="evidence" value="ECO:0007669"/>
    <property type="project" value="UniProtKB-KW"/>
</dbReference>
<keyword evidence="8" id="KW-1185">Reference proteome</keyword>
<dbReference type="STRING" id="1552123.EP57_14970"/>
<evidence type="ECO:0000256" key="1">
    <source>
        <dbReference type="ARBA" id="ARBA00001946"/>
    </source>
</evidence>
<accession>A0A099W1B1</accession>
<dbReference type="SUPFAM" id="SSF50249">
    <property type="entry name" value="Nucleic acid-binding proteins"/>
    <property type="match status" value="1"/>
</dbReference>
<evidence type="ECO:0000313" key="8">
    <source>
        <dbReference type="Proteomes" id="UP000029844"/>
    </source>
</evidence>
<dbReference type="SMART" id="SM00316">
    <property type="entry name" value="S1"/>
    <property type="match status" value="1"/>
</dbReference>
<dbReference type="Gene3D" id="2.40.50.140">
    <property type="entry name" value="Nucleic acid-binding proteins"/>
    <property type="match status" value="1"/>
</dbReference>
<dbReference type="CDD" id="cd04453">
    <property type="entry name" value="S1_RNase_E"/>
    <property type="match status" value="1"/>
</dbReference>
<evidence type="ECO:0000256" key="4">
    <source>
        <dbReference type="ARBA" id="ARBA00022842"/>
    </source>
</evidence>
<evidence type="ECO:0000259" key="6">
    <source>
        <dbReference type="SMART" id="SM00316"/>
    </source>
</evidence>
<protein>
    <recommendedName>
        <fullName evidence="6">S1 motif domain-containing protein</fullName>
    </recommendedName>
</protein>
<reference evidence="7 8" key="1">
    <citation type="submission" date="2014-05" db="EMBL/GenBank/DDBJ databases">
        <title>Novel Listeriaceae from food processing environments.</title>
        <authorList>
            <person name="den Bakker H.C."/>
        </authorList>
    </citation>
    <scope>NUCLEOTIDE SEQUENCE [LARGE SCALE GENOMIC DNA]</scope>
    <source>
        <strain evidence="7 8">FSL A5-0281</strain>
    </source>
</reference>
<dbReference type="PANTHER" id="PTHR30001:SF0">
    <property type="entry name" value="RIBONUCLEASE G"/>
    <property type="match status" value="1"/>
</dbReference>
<organism evidence="7 8">
    <name type="scientific">Listeria booriae</name>
    <dbReference type="NCBI Taxonomy" id="1552123"/>
    <lineage>
        <taxon>Bacteria</taxon>
        <taxon>Bacillati</taxon>
        <taxon>Bacillota</taxon>
        <taxon>Bacilli</taxon>
        <taxon>Bacillales</taxon>
        <taxon>Listeriaceae</taxon>
        <taxon>Listeria</taxon>
    </lineage>
</organism>
<dbReference type="GO" id="GO:0005737">
    <property type="term" value="C:cytoplasm"/>
    <property type="evidence" value="ECO:0007669"/>
    <property type="project" value="TreeGrafter"/>
</dbReference>
<dbReference type="GO" id="GO:0003723">
    <property type="term" value="F:RNA binding"/>
    <property type="evidence" value="ECO:0007669"/>
    <property type="project" value="UniProtKB-KW"/>
</dbReference>
<evidence type="ECO:0000256" key="5">
    <source>
        <dbReference type="ARBA" id="ARBA00022884"/>
    </source>
</evidence>
<keyword evidence="5" id="KW-0694">RNA-binding</keyword>
<keyword evidence="4" id="KW-0460">Magnesium</keyword>
<comment type="caution">
    <text evidence="7">The sequence shown here is derived from an EMBL/GenBank/DDBJ whole genome shotgun (WGS) entry which is preliminary data.</text>
</comment>
<dbReference type="GO" id="GO:0006364">
    <property type="term" value="P:rRNA processing"/>
    <property type="evidence" value="ECO:0007669"/>
    <property type="project" value="TreeGrafter"/>
</dbReference>
<evidence type="ECO:0000313" key="7">
    <source>
        <dbReference type="EMBL" id="KGL38466.1"/>
    </source>
</evidence>
<dbReference type="PANTHER" id="PTHR30001">
    <property type="entry name" value="RIBONUCLEASE"/>
    <property type="match status" value="1"/>
</dbReference>
<dbReference type="GO" id="GO:0004540">
    <property type="term" value="F:RNA nuclease activity"/>
    <property type="evidence" value="ECO:0007669"/>
    <property type="project" value="InterPro"/>
</dbReference>